<evidence type="ECO:0000256" key="1">
    <source>
        <dbReference type="SAM" id="Phobius"/>
    </source>
</evidence>
<accession>A0A1S9SYX1</accession>
<dbReference type="EMBL" id="MUAI01000075">
    <property type="protein sequence ID" value="OOR02897.1"/>
    <property type="molecule type" value="Genomic_DNA"/>
</dbReference>
<dbReference type="Proteomes" id="UP000190696">
    <property type="component" value="Unassembled WGS sequence"/>
</dbReference>
<feature type="transmembrane region" description="Helical" evidence="1">
    <location>
        <begin position="32"/>
        <end position="50"/>
    </location>
</feature>
<reference evidence="2 3" key="1">
    <citation type="submission" date="2017-01" db="EMBL/GenBank/DDBJ databases">
        <title>Bacillus cereus isolates.</title>
        <authorList>
            <person name="Beno S.M."/>
        </authorList>
    </citation>
    <scope>NUCLEOTIDE SEQUENCE [LARGE SCALE GENOMIC DNA]</scope>
    <source>
        <strain evidence="2 3">FSL W7-1108</strain>
    </source>
</reference>
<comment type="caution">
    <text evidence="2">The sequence shown here is derived from an EMBL/GenBank/DDBJ whole genome shotgun (WGS) entry which is preliminary data.</text>
</comment>
<keyword evidence="1" id="KW-0472">Membrane</keyword>
<evidence type="ECO:0000313" key="3">
    <source>
        <dbReference type="Proteomes" id="UP000190696"/>
    </source>
</evidence>
<evidence type="ECO:0000313" key="2">
    <source>
        <dbReference type="EMBL" id="OOR02897.1"/>
    </source>
</evidence>
<keyword evidence="1" id="KW-0812">Transmembrane</keyword>
<keyword evidence="1" id="KW-1133">Transmembrane helix</keyword>
<feature type="transmembrane region" description="Helical" evidence="1">
    <location>
        <begin position="7"/>
        <end position="26"/>
    </location>
</feature>
<protein>
    <submittedName>
        <fullName evidence="2">Uncharacterized protein</fullName>
    </submittedName>
</protein>
<dbReference type="PROSITE" id="PS51257">
    <property type="entry name" value="PROKAR_LIPOPROTEIN"/>
    <property type="match status" value="1"/>
</dbReference>
<dbReference type="AlphaFoldDB" id="A0A1S9SYX1"/>
<proteinExistence type="predicted"/>
<dbReference type="RefSeq" id="WP_078177390.1">
    <property type="nucleotide sequence ID" value="NZ_JBCMHW010000098.1"/>
</dbReference>
<gene>
    <name evidence="2" type="ORF">BW900_29880</name>
</gene>
<name>A0A1S9SYX1_BACMY</name>
<organism evidence="2 3">
    <name type="scientific">Bacillus mycoides</name>
    <dbReference type="NCBI Taxonomy" id="1405"/>
    <lineage>
        <taxon>Bacteria</taxon>
        <taxon>Bacillati</taxon>
        <taxon>Bacillota</taxon>
        <taxon>Bacilli</taxon>
        <taxon>Bacillales</taxon>
        <taxon>Bacillaceae</taxon>
        <taxon>Bacillus</taxon>
        <taxon>Bacillus cereus group</taxon>
    </lineage>
</organism>
<sequence length="60" mass="6680">MKLIAKNGHWVLLIVACISFLKDLVLASHTSIKVLSGLIFLTALFVVFVLEKKKRNIAKS</sequence>